<evidence type="ECO:0000313" key="1">
    <source>
        <dbReference type="EMBL" id="KAG5604702.1"/>
    </source>
</evidence>
<dbReference type="AlphaFoldDB" id="A0A9J5Z0S6"/>
<dbReference type="EMBL" id="JACXVP010000005">
    <property type="protein sequence ID" value="KAG5604702.1"/>
    <property type="molecule type" value="Genomic_DNA"/>
</dbReference>
<accession>A0A9J5Z0S6</accession>
<reference evidence="1 2" key="1">
    <citation type="submission" date="2020-09" db="EMBL/GenBank/DDBJ databases">
        <title>De no assembly of potato wild relative species, Solanum commersonii.</title>
        <authorList>
            <person name="Cho K."/>
        </authorList>
    </citation>
    <scope>NUCLEOTIDE SEQUENCE [LARGE SCALE GENOMIC DNA]</scope>
    <source>
        <strain evidence="1">LZ3.2</strain>
        <tissue evidence="1">Leaf</tissue>
    </source>
</reference>
<keyword evidence="2" id="KW-1185">Reference proteome</keyword>
<proteinExistence type="predicted"/>
<gene>
    <name evidence="1" type="ORF">H5410_026194</name>
</gene>
<comment type="caution">
    <text evidence="1">The sequence shown here is derived from an EMBL/GenBank/DDBJ whole genome shotgun (WGS) entry which is preliminary data.</text>
</comment>
<organism evidence="1 2">
    <name type="scientific">Solanum commersonii</name>
    <name type="common">Commerson's wild potato</name>
    <name type="synonym">Commerson's nightshade</name>
    <dbReference type="NCBI Taxonomy" id="4109"/>
    <lineage>
        <taxon>Eukaryota</taxon>
        <taxon>Viridiplantae</taxon>
        <taxon>Streptophyta</taxon>
        <taxon>Embryophyta</taxon>
        <taxon>Tracheophyta</taxon>
        <taxon>Spermatophyta</taxon>
        <taxon>Magnoliopsida</taxon>
        <taxon>eudicotyledons</taxon>
        <taxon>Gunneridae</taxon>
        <taxon>Pentapetalae</taxon>
        <taxon>asterids</taxon>
        <taxon>lamiids</taxon>
        <taxon>Solanales</taxon>
        <taxon>Solanaceae</taxon>
        <taxon>Solanoideae</taxon>
        <taxon>Solaneae</taxon>
        <taxon>Solanum</taxon>
    </lineage>
</organism>
<sequence length="50" mass="6178">MRVRDMRMLRLMCRHTKRDKIRNENIRAKLCEERMAVVGLRRERGSSKKY</sequence>
<protein>
    <submittedName>
        <fullName evidence="1">Uncharacterized protein</fullName>
    </submittedName>
</protein>
<dbReference type="Proteomes" id="UP000824120">
    <property type="component" value="Chromosome 5"/>
</dbReference>
<evidence type="ECO:0000313" key="2">
    <source>
        <dbReference type="Proteomes" id="UP000824120"/>
    </source>
</evidence>
<name>A0A9J5Z0S6_SOLCO</name>